<reference evidence="4" key="1">
    <citation type="submission" date="2020-05" db="EMBL/GenBank/DDBJ databases">
        <authorList>
            <person name="Chiriac C."/>
            <person name="Salcher M."/>
            <person name="Ghai R."/>
            <person name="Kavagutti S V."/>
        </authorList>
    </citation>
    <scope>NUCLEOTIDE SEQUENCE</scope>
</reference>
<evidence type="ECO:0000313" key="2">
    <source>
        <dbReference type="EMBL" id="CAB4742266.1"/>
    </source>
</evidence>
<accession>A0A6J7I8X7</accession>
<gene>
    <name evidence="2" type="ORF">UFOPK2754_01254</name>
    <name evidence="3" type="ORF">UFOPK3139_02186</name>
    <name evidence="4" type="ORF">UFOPK3543_02421</name>
    <name evidence="5" type="ORF">UFOPK3967_03033</name>
</gene>
<evidence type="ECO:0000313" key="5">
    <source>
        <dbReference type="EMBL" id="CAB5025653.1"/>
    </source>
</evidence>
<name>A0A6J7I8X7_9ZZZZ</name>
<evidence type="ECO:0000313" key="4">
    <source>
        <dbReference type="EMBL" id="CAB4926937.1"/>
    </source>
</evidence>
<dbReference type="InterPro" id="IPR038670">
    <property type="entry name" value="HslJ-like_sf"/>
</dbReference>
<sequence length="155" mass="15973">MADTGTIPALKCMSATIWFAVMVLAVACGSSDDSGPKGTGASTSLTAPATQAVSVIGSWHLEAITPGEVYAGSSSLKVNFGSDGTLLAADLCNTITGEWSVPTSTQIEFQNISVTTKVCPGKADVLSIPWLSATIGLVSELMITSPTATMTWRRD</sequence>
<dbReference type="AlphaFoldDB" id="A0A6J7I8X7"/>
<dbReference type="Gene3D" id="2.40.128.270">
    <property type="match status" value="1"/>
</dbReference>
<dbReference type="EMBL" id="CAFABA010000103">
    <property type="protein sequence ID" value="CAB4834745.1"/>
    <property type="molecule type" value="Genomic_DNA"/>
</dbReference>
<dbReference type="Pfam" id="PF03724">
    <property type="entry name" value="META"/>
    <property type="match status" value="1"/>
</dbReference>
<proteinExistence type="predicted"/>
<dbReference type="EMBL" id="CAEZYR010000039">
    <property type="protein sequence ID" value="CAB4742266.1"/>
    <property type="molecule type" value="Genomic_DNA"/>
</dbReference>
<organism evidence="4">
    <name type="scientific">freshwater metagenome</name>
    <dbReference type="NCBI Taxonomy" id="449393"/>
    <lineage>
        <taxon>unclassified sequences</taxon>
        <taxon>metagenomes</taxon>
        <taxon>ecological metagenomes</taxon>
    </lineage>
</organism>
<dbReference type="EMBL" id="CAFBMH010000119">
    <property type="protein sequence ID" value="CAB4926937.1"/>
    <property type="molecule type" value="Genomic_DNA"/>
</dbReference>
<evidence type="ECO:0000313" key="3">
    <source>
        <dbReference type="EMBL" id="CAB4834745.1"/>
    </source>
</evidence>
<dbReference type="InterPro" id="IPR005184">
    <property type="entry name" value="DUF306_Meta_HslJ"/>
</dbReference>
<dbReference type="EMBL" id="CAFBOS010000294">
    <property type="protein sequence ID" value="CAB5025653.1"/>
    <property type="molecule type" value="Genomic_DNA"/>
</dbReference>
<feature type="domain" description="DUF306" evidence="1">
    <location>
        <begin position="57"/>
        <end position="123"/>
    </location>
</feature>
<protein>
    <submittedName>
        <fullName evidence="4">Unannotated protein</fullName>
    </submittedName>
</protein>
<evidence type="ECO:0000259" key="1">
    <source>
        <dbReference type="Pfam" id="PF03724"/>
    </source>
</evidence>